<dbReference type="FunFam" id="3.40.50.300:FF:000630">
    <property type="entry name" value="ATP-binding cassette (ABC) transporter, putative"/>
    <property type="match status" value="1"/>
</dbReference>
<dbReference type="EMBL" id="JABSTV010001247">
    <property type="protein sequence ID" value="KAH7972724.1"/>
    <property type="molecule type" value="Genomic_DNA"/>
</dbReference>
<dbReference type="InterPro" id="IPR027417">
    <property type="entry name" value="P-loop_NTPase"/>
</dbReference>
<dbReference type="InterPro" id="IPR050173">
    <property type="entry name" value="ABC_transporter_C-like"/>
</dbReference>
<sequence>MADDLAADDYEMVMQPDDAANSTLALLEHRIHVMKTSATPASSSISSVTGDWSDETAPADVNDFHHLSSEHDFPCLLILASIFRSSMEIEGSIVEATRVTEDEVEMSKTLRRTSGCSWGVLALGEAMDRFVRPREVYNPLGHWDRRPLLRRWGRLLNRFSTDLDNIDTRLFVSTKQVMQTLPVALAKITVTGIQSLGSGILGGLAAAIFVVLVAYLAKASNAARRLESVEYSRLLQHVTEARDSLAVIRSYRVEGHFCRHCYRLADATIRGLATYIDILRTVRFSGGLCGLVITMATLAFVVSTPSNGAGYDGSGIGLAISSSMGIAILFTAVTSGLFLFFQTSVSFERCLEYTRLPPEEDTCHGHNVEMQKKRTSKNPCGTILPHVPAPVREEWPSKGKLNFDSYTASYRPGVLPDVLVDVTFKVDSCEKASETKCWKQRTVGVVGRTGAGKSSLVMALLRVLRATAGGIHIDGVDIASVPLRTLRSVITVIPQDPSLMRGTLREVLDPTCTCSDEEVRKALVEVHLIDFVAQHPKNIFMEIGESGSNLSAGQRQLVCLARALLRKPRILVLDEATSHMDGNTDRLIQTTLRQSFIGCTMLTIAHRLNTVLDHDK</sequence>
<dbReference type="SUPFAM" id="SSF52540">
    <property type="entry name" value="P-loop containing nucleoside triphosphate hydrolases"/>
    <property type="match status" value="1"/>
</dbReference>
<dbReference type="GO" id="GO:0005524">
    <property type="term" value="F:ATP binding"/>
    <property type="evidence" value="ECO:0007669"/>
    <property type="project" value="UniProtKB-KW"/>
</dbReference>
<keyword evidence="5" id="KW-0547">Nucleotide-binding</keyword>
<dbReference type="InterPro" id="IPR003439">
    <property type="entry name" value="ABC_transporter-like_ATP-bd"/>
</dbReference>
<dbReference type="InterPro" id="IPR011527">
    <property type="entry name" value="ABC1_TM_dom"/>
</dbReference>
<reference evidence="12" key="1">
    <citation type="journal article" date="2020" name="Cell">
        <title>Large-Scale Comparative Analyses of Tick Genomes Elucidate Their Genetic Diversity and Vector Capacities.</title>
        <authorList>
            <consortium name="Tick Genome and Microbiome Consortium (TIGMIC)"/>
            <person name="Jia N."/>
            <person name="Wang J."/>
            <person name="Shi W."/>
            <person name="Du L."/>
            <person name="Sun Y."/>
            <person name="Zhan W."/>
            <person name="Jiang J.F."/>
            <person name="Wang Q."/>
            <person name="Zhang B."/>
            <person name="Ji P."/>
            <person name="Bell-Sakyi L."/>
            <person name="Cui X.M."/>
            <person name="Yuan T.T."/>
            <person name="Jiang B.G."/>
            <person name="Yang W.F."/>
            <person name="Lam T.T."/>
            <person name="Chang Q.C."/>
            <person name="Ding S.J."/>
            <person name="Wang X.J."/>
            <person name="Zhu J.G."/>
            <person name="Ruan X.D."/>
            <person name="Zhao L."/>
            <person name="Wei J.T."/>
            <person name="Ye R.Z."/>
            <person name="Que T.C."/>
            <person name="Du C.H."/>
            <person name="Zhou Y.H."/>
            <person name="Cheng J.X."/>
            <person name="Dai P.F."/>
            <person name="Guo W.B."/>
            <person name="Han X.H."/>
            <person name="Huang E.J."/>
            <person name="Li L.F."/>
            <person name="Wei W."/>
            <person name="Gao Y.C."/>
            <person name="Liu J.Z."/>
            <person name="Shao H.Z."/>
            <person name="Wang X."/>
            <person name="Wang C.C."/>
            <person name="Yang T.C."/>
            <person name="Huo Q.B."/>
            <person name="Li W."/>
            <person name="Chen H.Y."/>
            <person name="Chen S.E."/>
            <person name="Zhou L.G."/>
            <person name="Ni X.B."/>
            <person name="Tian J.H."/>
            <person name="Sheng Y."/>
            <person name="Liu T."/>
            <person name="Pan Y.S."/>
            <person name="Xia L.Y."/>
            <person name="Li J."/>
            <person name="Zhao F."/>
            <person name="Cao W.C."/>
        </authorList>
    </citation>
    <scope>NUCLEOTIDE SEQUENCE</scope>
    <source>
        <strain evidence="12">Rsan-2018</strain>
    </source>
</reference>
<keyword evidence="8 9" id="KW-0472">Membrane</keyword>
<dbReference type="Pfam" id="PF00664">
    <property type="entry name" value="ABC_membrane"/>
    <property type="match status" value="1"/>
</dbReference>
<feature type="domain" description="ABC transmembrane type-1" evidence="11">
    <location>
        <begin position="153"/>
        <end position="349"/>
    </location>
</feature>
<dbReference type="PROSITE" id="PS00211">
    <property type="entry name" value="ABC_TRANSPORTER_1"/>
    <property type="match status" value="1"/>
</dbReference>
<keyword evidence="3 9" id="KW-0812">Transmembrane</keyword>
<evidence type="ECO:0000256" key="7">
    <source>
        <dbReference type="ARBA" id="ARBA00022989"/>
    </source>
</evidence>
<dbReference type="PROSITE" id="PS50929">
    <property type="entry name" value="ABC_TM1F"/>
    <property type="match status" value="1"/>
</dbReference>
<evidence type="ECO:0000259" key="10">
    <source>
        <dbReference type="PROSITE" id="PS50893"/>
    </source>
</evidence>
<dbReference type="Pfam" id="PF00005">
    <property type="entry name" value="ABC_tran"/>
    <property type="match status" value="1"/>
</dbReference>
<evidence type="ECO:0000256" key="4">
    <source>
        <dbReference type="ARBA" id="ARBA00022737"/>
    </source>
</evidence>
<dbReference type="InterPro" id="IPR003593">
    <property type="entry name" value="AAA+_ATPase"/>
</dbReference>
<dbReference type="SUPFAM" id="SSF90123">
    <property type="entry name" value="ABC transporter transmembrane region"/>
    <property type="match status" value="1"/>
</dbReference>
<dbReference type="Gene3D" id="1.20.1560.10">
    <property type="entry name" value="ABC transporter type 1, transmembrane domain"/>
    <property type="match status" value="1"/>
</dbReference>
<evidence type="ECO:0000256" key="6">
    <source>
        <dbReference type="ARBA" id="ARBA00022840"/>
    </source>
</evidence>
<evidence type="ECO:0000259" key="11">
    <source>
        <dbReference type="PROSITE" id="PS50929"/>
    </source>
</evidence>
<feature type="domain" description="ABC transporter" evidence="10">
    <location>
        <begin position="401"/>
        <end position="616"/>
    </location>
</feature>
<accession>A0A9D4QBE6</accession>
<evidence type="ECO:0000256" key="8">
    <source>
        <dbReference type="ARBA" id="ARBA00023136"/>
    </source>
</evidence>
<gene>
    <name evidence="12" type="ORF">HPB52_016250</name>
</gene>
<dbReference type="VEuPathDB" id="VectorBase:RSAN_043584"/>
<dbReference type="Gene3D" id="3.40.50.300">
    <property type="entry name" value="P-loop containing nucleotide triphosphate hydrolases"/>
    <property type="match status" value="1"/>
</dbReference>
<reference evidence="12" key="2">
    <citation type="submission" date="2021-09" db="EMBL/GenBank/DDBJ databases">
        <authorList>
            <person name="Jia N."/>
            <person name="Wang J."/>
            <person name="Shi W."/>
            <person name="Du L."/>
            <person name="Sun Y."/>
            <person name="Zhan W."/>
            <person name="Jiang J."/>
            <person name="Wang Q."/>
            <person name="Zhang B."/>
            <person name="Ji P."/>
            <person name="Sakyi L.B."/>
            <person name="Cui X."/>
            <person name="Yuan T."/>
            <person name="Jiang B."/>
            <person name="Yang W."/>
            <person name="Lam T.T.-Y."/>
            <person name="Chang Q."/>
            <person name="Ding S."/>
            <person name="Wang X."/>
            <person name="Zhu J."/>
            <person name="Ruan X."/>
            <person name="Zhao L."/>
            <person name="Wei J."/>
            <person name="Que T."/>
            <person name="Du C."/>
            <person name="Cheng J."/>
            <person name="Dai P."/>
            <person name="Han X."/>
            <person name="Huang E."/>
            <person name="Gao Y."/>
            <person name="Liu J."/>
            <person name="Shao H."/>
            <person name="Ye R."/>
            <person name="Li L."/>
            <person name="Wei W."/>
            <person name="Wang X."/>
            <person name="Wang C."/>
            <person name="Huo Q."/>
            <person name="Li W."/>
            <person name="Guo W."/>
            <person name="Chen H."/>
            <person name="Chen S."/>
            <person name="Zhou L."/>
            <person name="Zhou L."/>
            <person name="Ni X."/>
            <person name="Tian J."/>
            <person name="Zhou Y."/>
            <person name="Sheng Y."/>
            <person name="Liu T."/>
            <person name="Pan Y."/>
            <person name="Xia L."/>
            <person name="Li J."/>
            <person name="Zhao F."/>
            <person name="Cao W."/>
        </authorList>
    </citation>
    <scope>NUCLEOTIDE SEQUENCE</scope>
    <source>
        <strain evidence="12">Rsan-2018</strain>
        <tissue evidence="12">Larvae</tissue>
    </source>
</reference>
<proteinExistence type="predicted"/>
<keyword evidence="13" id="KW-1185">Reference proteome</keyword>
<feature type="transmembrane region" description="Helical" evidence="9">
    <location>
        <begin position="284"/>
        <end position="304"/>
    </location>
</feature>
<dbReference type="SMART" id="SM00382">
    <property type="entry name" value="AAA"/>
    <property type="match status" value="1"/>
</dbReference>
<evidence type="ECO:0000256" key="9">
    <source>
        <dbReference type="SAM" id="Phobius"/>
    </source>
</evidence>
<evidence type="ECO:0008006" key="14">
    <source>
        <dbReference type="Google" id="ProtNLM"/>
    </source>
</evidence>
<evidence type="ECO:0000313" key="13">
    <source>
        <dbReference type="Proteomes" id="UP000821837"/>
    </source>
</evidence>
<protein>
    <recommendedName>
        <fullName evidence="14">ABC transporter</fullName>
    </recommendedName>
</protein>
<feature type="transmembrane region" description="Helical" evidence="9">
    <location>
        <begin position="316"/>
        <end position="341"/>
    </location>
</feature>
<feature type="transmembrane region" description="Helical" evidence="9">
    <location>
        <begin position="196"/>
        <end position="217"/>
    </location>
</feature>
<evidence type="ECO:0000313" key="12">
    <source>
        <dbReference type="EMBL" id="KAH7972724.1"/>
    </source>
</evidence>
<dbReference type="AlphaFoldDB" id="A0A9D4QBE6"/>
<dbReference type="Proteomes" id="UP000821837">
    <property type="component" value="Chromosome 11"/>
</dbReference>
<evidence type="ECO:0000256" key="1">
    <source>
        <dbReference type="ARBA" id="ARBA00004128"/>
    </source>
</evidence>
<comment type="caution">
    <text evidence="12">The sequence shown here is derived from an EMBL/GenBank/DDBJ whole genome shotgun (WGS) entry which is preliminary data.</text>
</comment>
<dbReference type="GO" id="GO:0016887">
    <property type="term" value="F:ATP hydrolysis activity"/>
    <property type="evidence" value="ECO:0007669"/>
    <property type="project" value="InterPro"/>
</dbReference>
<organism evidence="12 13">
    <name type="scientific">Rhipicephalus sanguineus</name>
    <name type="common">Brown dog tick</name>
    <name type="synonym">Ixodes sanguineus</name>
    <dbReference type="NCBI Taxonomy" id="34632"/>
    <lineage>
        <taxon>Eukaryota</taxon>
        <taxon>Metazoa</taxon>
        <taxon>Ecdysozoa</taxon>
        <taxon>Arthropoda</taxon>
        <taxon>Chelicerata</taxon>
        <taxon>Arachnida</taxon>
        <taxon>Acari</taxon>
        <taxon>Parasitiformes</taxon>
        <taxon>Ixodida</taxon>
        <taxon>Ixodoidea</taxon>
        <taxon>Ixodidae</taxon>
        <taxon>Rhipicephalinae</taxon>
        <taxon>Rhipicephalus</taxon>
        <taxon>Rhipicephalus</taxon>
    </lineage>
</organism>
<comment type="subcellular location">
    <subcellularLocation>
        <location evidence="1">Vacuole membrane</location>
        <topology evidence="1">Multi-pass membrane protein</topology>
    </subcellularLocation>
</comment>
<name>A0A9D4QBE6_RHISA</name>
<evidence type="ECO:0000256" key="5">
    <source>
        <dbReference type="ARBA" id="ARBA00022741"/>
    </source>
</evidence>
<dbReference type="PROSITE" id="PS50893">
    <property type="entry name" value="ABC_TRANSPORTER_2"/>
    <property type="match status" value="1"/>
</dbReference>
<keyword evidence="2" id="KW-0813">Transport</keyword>
<dbReference type="GO" id="GO:0005774">
    <property type="term" value="C:vacuolar membrane"/>
    <property type="evidence" value="ECO:0007669"/>
    <property type="project" value="UniProtKB-SubCell"/>
</dbReference>
<keyword evidence="4" id="KW-0677">Repeat</keyword>
<dbReference type="CDD" id="cd03244">
    <property type="entry name" value="ABCC_MRP_domain2"/>
    <property type="match status" value="1"/>
</dbReference>
<dbReference type="PANTHER" id="PTHR24223:SF443">
    <property type="entry name" value="MULTIDRUG-RESISTANCE LIKE PROTEIN 1, ISOFORM I"/>
    <property type="match status" value="1"/>
</dbReference>
<keyword evidence="6" id="KW-0067">ATP-binding</keyword>
<evidence type="ECO:0000256" key="2">
    <source>
        <dbReference type="ARBA" id="ARBA00022448"/>
    </source>
</evidence>
<keyword evidence="7 9" id="KW-1133">Transmembrane helix</keyword>
<dbReference type="PANTHER" id="PTHR24223">
    <property type="entry name" value="ATP-BINDING CASSETTE SUB-FAMILY C"/>
    <property type="match status" value="1"/>
</dbReference>
<dbReference type="InterPro" id="IPR036640">
    <property type="entry name" value="ABC1_TM_sf"/>
</dbReference>
<dbReference type="GO" id="GO:0140359">
    <property type="term" value="F:ABC-type transporter activity"/>
    <property type="evidence" value="ECO:0007669"/>
    <property type="project" value="InterPro"/>
</dbReference>
<evidence type="ECO:0000256" key="3">
    <source>
        <dbReference type="ARBA" id="ARBA00022692"/>
    </source>
</evidence>
<dbReference type="InterPro" id="IPR017871">
    <property type="entry name" value="ABC_transporter-like_CS"/>
</dbReference>